<evidence type="ECO:0000256" key="3">
    <source>
        <dbReference type="ARBA" id="ARBA00022806"/>
    </source>
</evidence>
<evidence type="ECO:0000259" key="6">
    <source>
        <dbReference type="PROSITE" id="PS51198"/>
    </source>
</evidence>
<dbReference type="AlphaFoldDB" id="A0A9X1SXS8"/>
<evidence type="ECO:0000256" key="2">
    <source>
        <dbReference type="ARBA" id="ARBA00022801"/>
    </source>
</evidence>
<dbReference type="RefSeq" id="WP_231449001.1">
    <property type="nucleotide sequence ID" value="NZ_JAJOMB010000027.1"/>
</dbReference>
<proteinExistence type="predicted"/>
<dbReference type="GO" id="GO:0043138">
    <property type="term" value="F:3'-5' DNA helicase activity"/>
    <property type="evidence" value="ECO:0007669"/>
    <property type="project" value="TreeGrafter"/>
</dbReference>
<evidence type="ECO:0000313" key="7">
    <source>
        <dbReference type="EMBL" id="MCD5316149.1"/>
    </source>
</evidence>
<reference evidence="7" key="1">
    <citation type="submission" date="2021-11" db="EMBL/GenBank/DDBJ databases">
        <title>Streptomyces corallinus and Kineosporia corallina sp. nov., two new coral-derived marine actinobacteria.</title>
        <authorList>
            <person name="Buangrab K."/>
            <person name="Sutthacheep M."/>
            <person name="Yeemin T."/>
            <person name="Harunari E."/>
            <person name="Igarashi Y."/>
            <person name="Sripreechasak P."/>
            <person name="Kanchanasin P."/>
            <person name="Tanasupawat S."/>
            <person name="Phongsopitanun W."/>
        </authorList>
    </citation>
    <scope>NUCLEOTIDE SEQUENCE</scope>
    <source>
        <strain evidence="7">JCM 31032</strain>
    </source>
</reference>
<keyword evidence="1 5" id="KW-0547">Nucleotide-binding</keyword>
<organism evidence="7 8">
    <name type="scientific">Kineosporia babensis</name>
    <dbReference type="NCBI Taxonomy" id="499548"/>
    <lineage>
        <taxon>Bacteria</taxon>
        <taxon>Bacillati</taxon>
        <taxon>Actinomycetota</taxon>
        <taxon>Actinomycetes</taxon>
        <taxon>Kineosporiales</taxon>
        <taxon>Kineosporiaceae</taxon>
        <taxon>Kineosporia</taxon>
    </lineage>
</organism>
<dbReference type="EMBL" id="JAJOMB010000027">
    <property type="protein sequence ID" value="MCD5316149.1"/>
    <property type="molecule type" value="Genomic_DNA"/>
</dbReference>
<evidence type="ECO:0000256" key="5">
    <source>
        <dbReference type="PROSITE-ProRule" id="PRU00560"/>
    </source>
</evidence>
<feature type="domain" description="UvrD-like helicase ATP-binding" evidence="6">
    <location>
        <begin position="1"/>
        <end position="235"/>
    </location>
</feature>
<dbReference type="Pfam" id="PF13538">
    <property type="entry name" value="UvrD_C_2"/>
    <property type="match status" value="1"/>
</dbReference>
<gene>
    <name evidence="7" type="ORF">LR394_35165</name>
</gene>
<dbReference type="GO" id="GO:0005524">
    <property type="term" value="F:ATP binding"/>
    <property type="evidence" value="ECO:0007669"/>
    <property type="project" value="UniProtKB-UniRule"/>
</dbReference>
<keyword evidence="4 5" id="KW-0067">ATP-binding</keyword>
<evidence type="ECO:0000256" key="4">
    <source>
        <dbReference type="ARBA" id="ARBA00022840"/>
    </source>
</evidence>
<dbReference type="PROSITE" id="PS51198">
    <property type="entry name" value="UVRD_HELICASE_ATP_BIND"/>
    <property type="match status" value="1"/>
</dbReference>
<dbReference type="InterPro" id="IPR014016">
    <property type="entry name" value="UvrD-like_ATP-bd"/>
</dbReference>
<dbReference type="GO" id="GO:0003677">
    <property type="term" value="F:DNA binding"/>
    <property type="evidence" value="ECO:0007669"/>
    <property type="project" value="InterPro"/>
</dbReference>
<evidence type="ECO:0000256" key="1">
    <source>
        <dbReference type="ARBA" id="ARBA00022741"/>
    </source>
</evidence>
<evidence type="ECO:0000313" key="8">
    <source>
        <dbReference type="Proteomes" id="UP001138997"/>
    </source>
</evidence>
<dbReference type="Gene3D" id="3.40.50.300">
    <property type="entry name" value="P-loop containing nucleotide triphosphate hydrolases"/>
    <property type="match status" value="2"/>
</dbReference>
<dbReference type="SMART" id="SM00382">
    <property type="entry name" value="AAA"/>
    <property type="match status" value="1"/>
</dbReference>
<dbReference type="Pfam" id="PF13245">
    <property type="entry name" value="AAA_19"/>
    <property type="match status" value="1"/>
</dbReference>
<accession>A0A9X1SXS8</accession>
<dbReference type="PANTHER" id="PTHR11070:SF2">
    <property type="entry name" value="ATP-DEPENDENT DNA HELICASE SRS2"/>
    <property type="match status" value="1"/>
</dbReference>
<keyword evidence="2 5" id="KW-0378">Hydrolase</keyword>
<dbReference type="GO" id="GO:0016787">
    <property type="term" value="F:hydrolase activity"/>
    <property type="evidence" value="ECO:0007669"/>
    <property type="project" value="UniProtKB-UniRule"/>
</dbReference>
<dbReference type="GO" id="GO:0000725">
    <property type="term" value="P:recombinational repair"/>
    <property type="evidence" value="ECO:0007669"/>
    <property type="project" value="TreeGrafter"/>
</dbReference>
<dbReference type="InterPro" id="IPR000212">
    <property type="entry name" value="DNA_helicase_UvrD/REP"/>
</dbReference>
<feature type="binding site" evidence="5">
    <location>
        <begin position="22"/>
        <end position="29"/>
    </location>
    <ligand>
        <name>ATP</name>
        <dbReference type="ChEBI" id="CHEBI:30616"/>
    </ligand>
</feature>
<dbReference type="SUPFAM" id="SSF52540">
    <property type="entry name" value="P-loop containing nucleoside triphosphate hydrolases"/>
    <property type="match status" value="1"/>
</dbReference>
<dbReference type="Proteomes" id="UP001138997">
    <property type="component" value="Unassembled WGS sequence"/>
</dbReference>
<dbReference type="InterPro" id="IPR027417">
    <property type="entry name" value="P-loop_NTPase"/>
</dbReference>
<name>A0A9X1SXS8_9ACTN</name>
<dbReference type="PANTHER" id="PTHR11070">
    <property type="entry name" value="UVRD / RECB / PCRA DNA HELICASE FAMILY MEMBER"/>
    <property type="match status" value="1"/>
</dbReference>
<sequence length="572" mass="63610">MLTLDEKRKEILDTAGHLLIEGGPGCGKTTIALLKASKAIAHLEDEQCVLFLSFSRAAVRQISDRMQGLLTSTDRNRLEVRTFHSFFLELVRAHGPLMTGTPSSFIVPDREHQLRADFDGDWKQETRRLARVQGRYVFDRLAETAAAVLATHRAVREIYSDTYPLIIVDEFQDTNNDQWEAVRALSETSTIICLADGDQRIYDFIDGVDEARIDQAVEHLKPTSFDLSKDNHRSPTSGLLDYANAVLRNDASVLPPKNLITWNYRWPNQCEAFAHLAIDRLQKHFEPQLGRMPTIALLTTTNQFAAQLSESLADEKAHPQDQGKRLLPIEHELNWDANLSAAAGYVVASILEWPDQLREHAIVATLNAIADFYRIKLAGGTAGARGTITTIEKAVTAYQAGKTVKSKTAQIIAGSFDADLNFSGDPVQDWQVARNRLHGAKELEEIFGKARLLRLFKATDALAWALIDQWNGRDAYGDAVGTVRHVLANETLDAAQMESLPVTLMNMHKSKGKEFDAVIIVEGQYSAPLLNPAWDAKKEQAARRVLRVAITRARHGVILVRPVGCAPLTSRA</sequence>
<protein>
    <submittedName>
        <fullName evidence="7">ATP-dependent helicase</fullName>
    </submittedName>
</protein>
<dbReference type="InterPro" id="IPR003593">
    <property type="entry name" value="AAA+_ATPase"/>
</dbReference>
<dbReference type="InterPro" id="IPR027785">
    <property type="entry name" value="UvrD-like_helicase_C"/>
</dbReference>
<keyword evidence="8" id="KW-1185">Reference proteome</keyword>
<comment type="caution">
    <text evidence="7">The sequence shown here is derived from an EMBL/GenBank/DDBJ whole genome shotgun (WGS) entry which is preliminary data.</text>
</comment>
<keyword evidence="3 5" id="KW-0347">Helicase</keyword>